<evidence type="ECO:0000256" key="2">
    <source>
        <dbReference type="ARBA" id="ARBA00022475"/>
    </source>
</evidence>
<dbReference type="InterPro" id="IPR011009">
    <property type="entry name" value="Kinase-like_dom_sf"/>
</dbReference>
<comment type="caution">
    <text evidence="10">The sequence shown here is derived from an EMBL/GenBank/DDBJ whole genome shotgun (WGS) entry which is preliminary data.</text>
</comment>
<evidence type="ECO:0008006" key="12">
    <source>
        <dbReference type="Google" id="ProtNLM"/>
    </source>
</evidence>
<evidence type="ECO:0000256" key="7">
    <source>
        <dbReference type="ARBA" id="ARBA00023157"/>
    </source>
</evidence>
<dbReference type="Gene3D" id="3.30.200.20">
    <property type="entry name" value="Phosphorylase Kinase, domain 1"/>
    <property type="match status" value="1"/>
</dbReference>
<accession>A0AAP0RTR9</accession>
<evidence type="ECO:0000256" key="6">
    <source>
        <dbReference type="ARBA" id="ARBA00023136"/>
    </source>
</evidence>
<comment type="subcellular location">
    <subcellularLocation>
        <location evidence="1">Cell membrane</location>
        <topology evidence="1">Single-pass membrane protein</topology>
    </subcellularLocation>
</comment>
<evidence type="ECO:0000256" key="3">
    <source>
        <dbReference type="ARBA" id="ARBA00022692"/>
    </source>
</evidence>
<dbReference type="SUPFAM" id="SSF56112">
    <property type="entry name" value="Protein kinase-like (PK-like)"/>
    <property type="match status" value="1"/>
</dbReference>
<evidence type="ECO:0000313" key="11">
    <source>
        <dbReference type="Proteomes" id="UP001415857"/>
    </source>
</evidence>
<keyword evidence="5 9" id="KW-1133">Transmembrane helix</keyword>
<evidence type="ECO:0000256" key="1">
    <source>
        <dbReference type="ARBA" id="ARBA00004162"/>
    </source>
</evidence>
<keyword evidence="2" id="KW-1003">Cell membrane</keyword>
<keyword evidence="7" id="KW-1015">Disulfide bond</keyword>
<protein>
    <recommendedName>
        <fullName evidence="12">Protein kinase domain-containing protein</fullName>
    </recommendedName>
</protein>
<keyword evidence="8" id="KW-0067">ATP-binding</keyword>
<organism evidence="10 11">
    <name type="scientific">Liquidambar formosana</name>
    <name type="common">Formosan gum</name>
    <dbReference type="NCBI Taxonomy" id="63359"/>
    <lineage>
        <taxon>Eukaryota</taxon>
        <taxon>Viridiplantae</taxon>
        <taxon>Streptophyta</taxon>
        <taxon>Embryophyta</taxon>
        <taxon>Tracheophyta</taxon>
        <taxon>Spermatophyta</taxon>
        <taxon>Magnoliopsida</taxon>
        <taxon>eudicotyledons</taxon>
        <taxon>Gunneridae</taxon>
        <taxon>Pentapetalae</taxon>
        <taxon>Saxifragales</taxon>
        <taxon>Altingiaceae</taxon>
        <taxon>Liquidambar</taxon>
    </lineage>
</organism>
<evidence type="ECO:0000256" key="5">
    <source>
        <dbReference type="ARBA" id="ARBA00022989"/>
    </source>
</evidence>
<dbReference type="Gene3D" id="1.10.510.10">
    <property type="entry name" value="Transferase(Phosphotransferase) domain 1"/>
    <property type="match status" value="1"/>
</dbReference>
<proteinExistence type="predicted"/>
<dbReference type="PANTHER" id="PTHR46204:SF2">
    <property type="entry name" value="CHITIN ELICITOR RECEPTOR KINASE 1"/>
    <property type="match status" value="1"/>
</dbReference>
<keyword evidence="6 9" id="KW-0472">Membrane</keyword>
<keyword evidence="8" id="KW-0547">Nucleotide-binding</keyword>
<evidence type="ECO:0000256" key="9">
    <source>
        <dbReference type="SAM" id="Phobius"/>
    </source>
</evidence>
<keyword evidence="4" id="KW-0732">Signal</keyword>
<evidence type="ECO:0000256" key="4">
    <source>
        <dbReference type="ARBA" id="ARBA00022729"/>
    </source>
</evidence>
<keyword evidence="11" id="KW-1185">Reference proteome</keyword>
<name>A0AAP0RTR9_LIQFO</name>
<dbReference type="InterPro" id="IPR044812">
    <property type="entry name" value="CERK1/LYK3-like"/>
</dbReference>
<evidence type="ECO:0000313" key="10">
    <source>
        <dbReference type="EMBL" id="KAK9284442.1"/>
    </source>
</evidence>
<dbReference type="PROSITE" id="PS00107">
    <property type="entry name" value="PROTEIN_KINASE_ATP"/>
    <property type="match status" value="1"/>
</dbReference>
<dbReference type="PANTHER" id="PTHR46204">
    <property type="entry name" value="CHITIN ELICITOR RECEPTOR KINASE 1-RELATED"/>
    <property type="match status" value="1"/>
</dbReference>
<dbReference type="Proteomes" id="UP001415857">
    <property type="component" value="Unassembled WGS sequence"/>
</dbReference>
<dbReference type="GO" id="GO:0005524">
    <property type="term" value="F:ATP binding"/>
    <property type="evidence" value="ECO:0007669"/>
    <property type="project" value="UniProtKB-UniRule"/>
</dbReference>
<dbReference type="InterPro" id="IPR017441">
    <property type="entry name" value="Protein_kinase_ATP_BS"/>
</dbReference>
<feature type="binding site" evidence="8">
    <location>
        <position position="137"/>
    </location>
    <ligand>
        <name>ATP</name>
        <dbReference type="ChEBI" id="CHEBI:30616"/>
    </ligand>
</feature>
<feature type="transmembrane region" description="Helical" evidence="9">
    <location>
        <begin position="20"/>
        <end position="41"/>
    </location>
</feature>
<dbReference type="GO" id="GO:0005886">
    <property type="term" value="C:plasma membrane"/>
    <property type="evidence" value="ECO:0007669"/>
    <property type="project" value="UniProtKB-SubCell"/>
</dbReference>
<dbReference type="GO" id="GO:0019199">
    <property type="term" value="F:transmembrane receptor protein kinase activity"/>
    <property type="evidence" value="ECO:0007669"/>
    <property type="project" value="InterPro"/>
</dbReference>
<gene>
    <name evidence="10" type="ORF">L1049_023615</name>
</gene>
<dbReference type="AlphaFoldDB" id="A0AAP0RTR9"/>
<keyword evidence="3 9" id="KW-0812">Transmembrane</keyword>
<evidence type="ECO:0000256" key="8">
    <source>
        <dbReference type="PROSITE-ProRule" id="PRU10141"/>
    </source>
</evidence>
<sequence>MHDPGDSFDDFDGLAGGVVAGISVAGAFGVLLFAAIYVGFFRRKKAMEASKHLSGSTLDKATESTGLASGASPGLKGTRIDNSVKFSYEELAKATDNFSSANKIGEGGFGSVYYAELRSELCGHILLTTSPLKAAIKKMGMQASREFLAELKVLTRVHHLNLGISNINYRICGAFWMKERKAMAIYAQYGDVSPKMDVYAFGVILYELISAKKAIFKTNDSIAESRGLVALFEDVPDHREYLCKLVDPRLGDDYPFDSVRKMAQLAKACTQDNPHLRPSMRSVVVALMILSSSTEDWDVGSLFENQALVNLMSGS</sequence>
<dbReference type="GO" id="GO:0045087">
    <property type="term" value="P:innate immune response"/>
    <property type="evidence" value="ECO:0007669"/>
    <property type="project" value="InterPro"/>
</dbReference>
<dbReference type="EMBL" id="JBBPBK010000005">
    <property type="protein sequence ID" value="KAK9284442.1"/>
    <property type="molecule type" value="Genomic_DNA"/>
</dbReference>
<reference evidence="10 11" key="1">
    <citation type="journal article" date="2024" name="Plant J.">
        <title>Genome sequences and population genomics reveal climatic adaptation and genomic divergence between two closely related sweetgum species.</title>
        <authorList>
            <person name="Xu W.Q."/>
            <person name="Ren C.Q."/>
            <person name="Zhang X.Y."/>
            <person name="Comes H.P."/>
            <person name="Liu X.H."/>
            <person name="Li Y.G."/>
            <person name="Kettle C.J."/>
            <person name="Jalonen R."/>
            <person name="Gaisberger H."/>
            <person name="Ma Y.Z."/>
            <person name="Qiu Y.X."/>
        </authorList>
    </citation>
    <scope>NUCLEOTIDE SEQUENCE [LARGE SCALE GENOMIC DNA]</scope>
    <source>
        <strain evidence="10">Hangzhou</strain>
    </source>
</reference>